<dbReference type="PROSITE" id="PS51318">
    <property type="entry name" value="TAT"/>
    <property type="match status" value="1"/>
</dbReference>
<dbReference type="InterPro" id="IPR006311">
    <property type="entry name" value="TAT_signal"/>
</dbReference>
<protein>
    <recommendedName>
        <fullName evidence="4">DUF1579 domain-containing protein</fullName>
    </recommendedName>
</protein>
<evidence type="ECO:0000256" key="1">
    <source>
        <dbReference type="SAM" id="MobiDB-lite"/>
    </source>
</evidence>
<keyword evidence="3" id="KW-1185">Reference proteome</keyword>
<feature type="compositionally biased region" description="Low complexity" evidence="1">
    <location>
        <begin position="23"/>
        <end position="32"/>
    </location>
</feature>
<accession>A0A940YH44</accession>
<evidence type="ECO:0000313" key="3">
    <source>
        <dbReference type="Proteomes" id="UP000678374"/>
    </source>
</evidence>
<name>A0A940YH44_9BURK</name>
<evidence type="ECO:0000313" key="2">
    <source>
        <dbReference type="EMBL" id="MBQ0960123.1"/>
    </source>
</evidence>
<evidence type="ECO:0008006" key="4">
    <source>
        <dbReference type="Google" id="ProtNLM"/>
    </source>
</evidence>
<dbReference type="RefSeq" id="WP_210802796.1">
    <property type="nucleotide sequence ID" value="NZ_JAGQDE010000012.1"/>
</dbReference>
<gene>
    <name evidence="2" type="ORF">KAK06_14305</name>
</gene>
<reference evidence="2" key="1">
    <citation type="submission" date="2021-04" db="EMBL/GenBank/DDBJ databases">
        <title>The genome sequence of Ideonella sp. 4Y11.</title>
        <authorList>
            <person name="Liu Y."/>
        </authorList>
    </citation>
    <scope>NUCLEOTIDE SEQUENCE</scope>
    <source>
        <strain evidence="2">4Y11</strain>
    </source>
</reference>
<organism evidence="2 3">
    <name type="scientific">Ideonella aquatica</name>
    <dbReference type="NCBI Taxonomy" id="2824119"/>
    <lineage>
        <taxon>Bacteria</taxon>
        <taxon>Pseudomonadati</taxon>
        <taxon>Pseudomonadota</taxon>
        <taxon>Betaproteobacteria</taxon>
        <taxon>Burkholderiales</taxon>
        <taxon>Sphaerotilaceae</taxon>
        <taxon>Ideonella</taxon>
    </lineage>
</organism>
<feature type="region of interest" description="Disordered" evidence="1">
    <location>
        <begin position="23"/>
        <end position="64"/>
    </location>
</feature>
<dbReference type="AlphaFoldDB" id="A0A940YH44"/>
<dbReference type="EMBL" id="JAGQDE010000012">
    <property type="protein sequence ID" value="MBQ0960123.1"/>
    <property type="molecule type" value="Genomic_DNA"/>
</dbReference>
<comment type="caution">
    <text evidence="2">The sequence shown here is derived from an EMBL/GenBank/DDBJ whole genome shotgun (WGS) entry which is preliminary data.</text>
</comment>
<sequence length="210" mass="23048">MSTDDPDRRELLQTLASMALAGAAPAASAAAAPPEPVPFHPTEAPEAGPAMLRPPMRQRSPGRPGQFSFLDGHWRIRQQRLRAGLGWDGFEGEASCFSILGGLASIEELRIPARRFSGMGLRLLDVQQSQWSDFWVGAASGVLVSPGQPGSFEDGAGIFEYEDQDQGRPVIYRGVWDRITPRSCRWQQGSSHDGGRSWALNWSMDWERVG</sequence>
<proteinExistence type="predicted"/>
<dbReference type="Proteomes" id="UP000678374">
    <property type="component" value="Unassembled WGS sequence"/>
</dbReference>